<evidence type="ECO:0000313" key="1">
    <source>
        <dbReference type="EMBL" id="GFR11912.1"/>
    </source>
</evidence>
<reference evidence="1" key="1">
    <citation type="submission" date="2020-07" db="EMBL/GenBank/DDBJ databases">
        <title>Multicomponent nature underlies the extraordinary mechanical properties of spider dragline silk.</title>
        <authorList>
            <person name="Kono N."/>
            <person name="Nakamura H."/>
            <person name="Mori M."/>
            <person name="Yoshida Y."/>
            <person name="Ohtoshi R."/>
            <person name="Malay A.D."/>
            <person name="Moran D.A.P."/>
            <person name="Tomita M."/>
            <person name="Numata K."/>
            <person name="Arakawa K."/>
        </authorList>
    </citation>
    <scope>NUCLEOTIDE SEQUENCE</scope>
</reference>
<proteinExistence type="predicted"/>
<accession>A0A8X6GVF8</accession>
<sequence length="75" mass="8647">MRTEHNLLVAHLYRINVLPPPECQLCGYRAMNAEHLRTCSAPDHSKNYQNSIFKEAHLYGSARRLMVQQPRVDVG</sequence>
<comment type="caution">
    <text evidence="1">The sequence shown here is derived from an EMBL/GenBank/DDBJ whole genome shotgun (WGS) entry which is preliminary data.</text>
</comment>
<dbReference type="OrthoDB" id="6429785at2759"/>
<dbReference type="AlphaFoldDB" id="A0A8X6GVF8"/>
<organism evidence="1 2">
    <name type="scientific">Trichonephila clavata</name>
    <name type="common">Joro spider</name>
    <name type="synonym">Nephila clavata</name>
    <dbReference type="NCBI Taxonomy" id="2740835"/>
    <lineage>
        <taxon>Eukaryota</taxon>
        <taxon>Metazoa</taxon>
        <taxon>Ecdysozoa</taxon>
        <taxon>Arthropoda</taxon>
        <taxon>Chelicerata</taxon>
        <taxon>Arachnida</taxon>
        <taxon>Araneae</taxon>
        <taxon>Araneomorphae</taxon>
        <taxon>Entelegynae</taxon>
        <taxon>Araneoidea</taxon>
        <taxon>Nephilidae</taxon>
        <taxon>Trichonephila</taxon>
    </lineage>
</organism>
<dbReference type="EMBL" id="BMAO01016880">
    <property type="protein sequence ID" value="GFR11912.1"/>
    <property type="molecule type" value="Genomic_DNA"/>
</dbReference>
<dbReference type="Proteomes" id="UP000887116">
    <property type="component" value="Unassembled WGS sequence"/>
</dbReference>
<name>A0A8X6GVF8_TRICU</name>
<evidence type="ECO:0000313" key="2">
    <source>
        <dbReference type="Proteomes" id="UP000887116"/>
    </source>
</evidence>
<keyword evidence="2" id="KW-1185">Reference proteome</keyword>
<gene>
    <name evidence="1" type="ORF">TNCT_174451</name>
</gene>
<protein>
    <submittedName>
        <fullName evidence="1">Uncharacterized protein</fullName>
    </submittedName>
</protein>